<organism evidence="1 2">
    <name type="scientific">Membranihabitans marinus</name>
    <dbReference type="NCBI Taxonomy" id="1227546"/>
    <lineage>
        <taxon>Bacteria</taxon>
        <taxon>Pseudomonadati</taxon>
        <taxon>Bacteroidota</taxon>
        <taxon>Saprospiria</taxon>
        <taxon>Saprospirales</taxon>
        <taxon>Saprospiraceae</taxon>
        <taxon>Membranihabitans</taxon>
    </lineage>
</organism>
<dbReference type="EMBL" id="JAHVHU010000011">
    <property type="protein sequence ID" value="MBY5959035.1"/>
    <property type="molecule type" value="Genomic_DNA"/>
</dbReference>
<dbReference type="AlphaFoldDB" id="A0A953HVJ5"/>
<gene>
    <name evidence="1" type="ORF">KUV50_12865</name>
</gene>
<dbReference type="RefSeq" id="WP_222580569.1">
    <property type="nucleotide sequence ID" value="NZ_JAHVHU010000011.1"/>
</dbReference>
<evidence type="ECO:0000313" key="1">
    <source>
        <dbReference type="EMBL" id="MBY5959035.1"/>
    </source>
</evidence>
<evidence type="ECO:0000313" key="2">
    <source>
        <dbReference type="Proteomes" id="UP000753961"/>
    </source>
</evidence>
<name>A0A953HVJ5_9BACT</name>
<dbReference type="PROSITE" id="PS51257">
    <property type="entry name" value="PROKAR_LIPOPROTEIN"/>
    <property type="match status" value="1"/>
</dbReference>
<accession>A0A953HVJ5</accession>
<sequence>MINVKHVWWVLPVLLTTIFSCQSTITDRYTEDELVQIMLDAHTLGLIYNRQEERTDSLKLEYYDVLEDRYGLTRKEFQELVNGLILNSKLYDKVYDRMMKKAERAEHLEMQGL</sequence>
<dbReference type="Proteomes" id="UP000753961">
    <property type="component" value="Unassembled WGS sequence"/>
</dbReference>
<proteinExistence type="predicted"/>
<protein>
    <recommendedName>
        <fullName evidence="3">DUF4296 domain-containing protein</fullName>
    </recommendedName>
</protein>
<comment type="caution">
    <text evidence="1">The sequence shown here is derived from an EMBL/GenBank/DDBJ whole genome shotgun (WGS) entry which is preliminary data.</text>
</comment>
<evidence type="ECO:0008006" key="3">
    <source>
        <dbReference type="Google" id="ProtNLM"/>
    </source>
</evidence>
<keyword evidence="2" id="KW-1185">Reference proteome</keyword>
<reference evidence="1" key="1">
    <citation type="submission" date="2021-06" db="EMBL/GenBank/DDBJ databases">
        <title>44 bacteria genomes isolated from Dapeng, Shenzhen.</title>
        <authorList>
            <person name="Zheng W."/>
            <person name="Yu S."/>
            <person name="Huang Y."/>
        </authorList>
    </citation>
    <scope>NUCLEOTIDE SEQUENCE</scope>
    <source>
        <strain evidence="1">DP5N28-2</strain>
    </source>
</reference>